<feature type="region of interest" description="Disordered" evidence="1">
    <location>
        <begin position="281"/>
        <end position="314"/>
    </location>
</feature>
<feature type="region of interest" description="Disordered" evidence="1">
    <location>
        <begin position="332"/>
        <end position="357"/>
    </location>
</feature>
<evidence type="ECO:0000313" key="3">
    <source>
        <dbReference type="Proteomes" id="UP000604046"/>
    </source>
</evidence>
<evidence type="ECO:0000256" key="1">
    <source>
        <dbReference type="SAM" id="MobiDB-lite"/>
    </source>
</evidence>
<organism evidence="2 3">
    <name type="scientific">Symbiodinium natans</name>
    <dbReference type="NCBI Taxonomy" id="878477"/>
    <lineage>
        <taxon>Eukaryota</taxon>
        <taxon>Sar</taxon>
        <taxon>Alveolata</taxon>
        <taxon>Dinophyceae</taxon>
        <taxon>Suessiales</taxon>
        <taxon>Symbiodiniaceae</taxon>
        <taxon>Symbiodinium</taxon>
    </lineage>
</organism>
<sequence>MSTDSSCGSSDTGALVRPILVSDESRSLLREAVDSSCLELERRHGYVRPRRFLPGGQKCILKDLGECGDRKCGNYRLGKYAAVRPDFLKFCVDHIKAFCSKAGLVYCSLGSGQLLFDWELLEHLTQKEGMHVRAIHLIDIAYGGAKHRASAVRAQRVFAGWFQERAWEKGEKGQKGRGCGEACPVRSFLSASDFQSWVARTGESVDVLLDCDAVSARKKMDVDKFRLSVLRAGGVCLVLSNPAKRIAIHKPPGNGTADTVGLRELVQQVYRRGAWHSRASQKAETTLQLHRGRGKPTPEETEATQKKDVHGYERLEQSAVELPAWYQCKAAAKMPARPSQLPPLPPSETFDEDDDDD</sequence>
<dbReference type="Proteomes" id="UP000604046">
    <property type="component" value="Unassembled WGS sequence"/>
</dbReference>
<gene>
    <name evidence="2" type="primary">LUC7L</name>
    <name evidence="2" type="ORF">SNAT2548_LOCUS29243</name>
</gene>
<name>A0A812TDW0_9DINO</name>
<proteinExistence type="predicted"/>
<keyword evidence="3" id="KW-1185">Reference proteome</keyword>
<feature type="compositionally biased region" description="Basic and acidic residues" evidence="1">
    <location>
        <begin position="303"/>
        <end position="314"/>
    </location>
</feature>
<comment type="caution">
    <text evidence="2">The sequence shown here is derived from an EMBL/GenBank/DDBJ whole genome shotgun (WGS) entry which is preliminary data.</text>
</comment>
<dbReference type="AlphaFoldDB" id="A0A812TDW0"/>
<reference evidence="2" key="1">
    <citation type="submission" date="2021-02" db="EMBL/GenBank/DDBJ databases">
        <authorList>
            <person name="Dougan E. K."/>
            <person name="Rhodes N."/>
            <person name="Thang M."/>
            <person name="Chan C."/>
        </authorList>
    </citation>
    <scope>NUCLEOTIDE SEQUENCE</scope>
</reference>
<accession>A0A812TDW0</accession>
<dbReference type="OrthoDB" id="153872at2759"/>
<dbReference type="EMBL" id="CAJNDS010002549">
    <property type="protein sequence ID" value="CAE7522489.1"/>
    <property type="molecule type" value="Genomic_DNA"/>
</dbReference>
<evidence type="ECO:0000313" key="2">
    <source>
        <dbReference type="EMBL" id="CAE7522489.1"/>
    </source>
</evidence>
<protein>
    <submittedName>
        <fullName evidence="2">LUC7L protein</fullName>
    </submittedName>
</protein>